<dbReference type="HOGENOM" id="CLU_2334547_0_0_1"/>
<evidence type="ECO:0000313" key="3">
    <source>
        <dbReference type="Proteomes" id="UP000016932"/>
    </source>
</evidence>
<proteinExistence type="predicted"/>
<protein>
    <submittedName>
        <fullName evidence="2">Uncharacterized protein</fullName>
    </submittedName>
</protein>
<reference evidence="2 3" key="1">
    <citation type="journal article" date="2012" name="PLoS Pathog.">
        <title>Diverse lifestyles and strategies of plant pathogenesis encoded in the genomes of eighteen Dothideomycetes fungi.</title>
        <authorList>
            <person name="Ohm R.A."/>
            <person name="Feau N."/>
            <person name="Henrissat B."/>
            <person name="Schoch C.L."/>
            <person name="Horwitz B.A."/>
            <person name="Barry K.W."/>
            <person name="Condon B.J."/>
            <person name="Copeland A.C."/>
            <person name="Dhillon B."/>
            <person name="Glaser F."/>
            <person name="Hesse C.N."/>
            <person name="Kosti I."/>
            <person name="LaButti K."/>
            <person name="Lindquist E.A."/>
            <person name="Lucas S."/>
            <person name="Salamov A.A."/>
            <person name="Bradshaw R.E."/>
            <person name="Ciuffetti L."/>
            <person name="Hamelin R.C."/>
            <person name="Kema G.H.J."/>
            <person name="Lawrence C."/>
            <person name="Scott J.A."/>
            <person name="Spatafora J.W."/>
            <person name="Turgeon B.G."/>
            <person name="de Wit P.J.G.M."/>
            <person name="Zhong S."/>
            <person name="Goodwin S.B."/>
            <person name="Grigoriev I.V."/>
        </authorList>
    </citation>
    <scope>NUCLEOTIDE SEQUENCE [LARGE SCALE GENOMIC DNA]</scope>
    <source>
        <strain evidence="2 3">CIRAD86</strain>
    </source>
</reference>
<name>M2Z4S6_PSEFD</name>
<dbReference type="Proteomes" id="UP000016932">
    <property type="component" value="Unassembled WGS sequence"/>
</dbReference>
<dbReference type="KEGG" id="pfj:MYCFIDRAFT_173720"/>
<sequence>MEPSSIRGPVAKPATLDLRTKHYLARLALSCNLPEFVLLLQHLTDIFRTQESIIIAPNDRKPDTMPAQPDVEMQYQSPAATMCQEQPSNDSPAEQQVR</sequence>
<feature type="region of interest" description="Disordered" evidence="1">
    <location>
        <begin position="77"/>
        <end position="98"/>
    </location>
</feature>
<dbReference type="AlphaFoldDB" id="M2Z4S6"/>
<dbReference type="OrthoDB" id="3833019at2759"/>
<dbReference type="GeneID" id="19333044"/>
<dbReference type="RefSeq" id="XP_007925380.1">
    <property type="nucleotide sequence ID" value="XM_007927189.1"/>
</dbReference>
<dbReference type="EMBL" id="KB446557">
    <property type="protein sequence ID" value="EME84795.1"/>
    <property type="molecule type" value="Genomic_DNA"/>
</dbReference>
<gene>
    <name evidence="2" type="ORF">MYCFIDRAFT_173720</name>
</gene>
<organism evidence="2 3">
    <name type="scientific">Pseudocercospora fijiensis (strain CIRAD86)</name>
    <name type="common">Black leaf streak disease fungus</name>
    <name type="synonym">Mycosphaerella fijiensis</name>
    <dbReference type="NCBI Taxonomy" id="383855"/>
    <lineage>
        <taxon>Eukaryota</taxon>
        <taxon>Fungi</taxon>
        <taxon>Dikarya</taxon>
        <taxon>Ascomycota</taxon>
        <taxon>Pezizomycotina</taxon>
        <taxon>Dothideomycetes</taxon>
        <taxon>Dothideomycetidae</taxon>
        <taxon>Mycosphaerellales</taxon>
        <taxon>Mycosphaerellaceae</taxon>
        <taxon>Pseudocercospora</taxon>
    </lineage>
</organism>
<dbReference type="VEuPathDB" id="FungiDB:MYCFIDRAFT_173720"/>
<evidence type="ECO:0000256" key="1">
    <source>
        <dbReference type="SAM" id="MobiDB-lite"/>
    </source>
</evidence>
<keyword evidence="3" id="KW-1185">Reference proteome</keyword>
<accession>M2Z4S6</accession>
<evidence type="ECO:0000313" key="2">
    <source>
        <dbReference type="EMBL" id="EME84795.1"/>
    </source>
</evidence>